<dbReference type="Gene3D" id="1.10.357.10">
    <property type="entry name" value="Tetracycline Repressor, domain 2"/>
    <property type="match status" value="1"/>
</dbReference>
<organism evidence="6 7">
    <name type="scientific">Leptospira tipperaryensis</name>
    <dbReference type="NCBI Taxonomy" id="2564040"/>
    <lineage>
        <taxon>Bacteria</taxon>
        <taxon>Pseudomonadati</taxon>
        <taxon>Spirochaetota</taxon>
        <taxon>Spirochaetia</taxon>
        <taxon>Leptospirales</taxon>
        <taxon>Leptospiraceae</taxon>
        <taxon>Leptospira</taxon>
    </lineage>
</organism>
<gene>
    <name evidence="6" type="ORF">A0128_17610</name>
</gene>
<feature type="DNA-binding region" description="H-T-H motif" evidence="4">
    <location>
        <begin position="27"/>
        <end position="46"/>
    </location>
</feature>
<evidence type="ECO:0000256" key="1">
    <source>
        <dbReference type="ARBA" id="ARBA00023015"/>
    </source>
</evidence>
<dbReference type="PROSITE" id="PS50977">
    <property type="entry name" value="HTH_TETR_2"/>
    <property type="match status" value="1"/>
</dbReference>
<sequence>MEPLSSRERLIQTTAQLLQEKGYHGTGLKDILKLSDTPSGSLYHHFPNGKEELTAAAISSAGERLEKQIEAAVAHHTDLFGVLQEFTDHLAQELEESGFQKGCPIATVVLEVAAENDRIQKVCSETYFKWQNLLQNVLLKSGLEETRVESVATLLLAAVEGALVLCRAHRSIAPLHAVRKQLEVVLNTLIPI</sequence>
<dbReference type="Proteomes" id="UP000094197">
    <property type="component" value="Chromosome 1"/>
</dbReference>
<keyword evidence="1" id="KW-0805">Transcription regulation</keyword>
<evidence type="ECO:0000256" key="2">
    <source>
        <dbReference type="ARBA" id="ARBA00023125"/>
    </source>
</evidence>
<dbReference type="Pfam" id="PF21993">
    <property type="entry name" value="TetR_C_13_2"/>
    <property type="match status" value="1"/>
</dbReference>
<keyword evidence="3" id="KW-0804">Transcription</keyword>
<dbReference type="PANTHER" id="PTHR47506:SF3">
    <property type="entry name" value="HTH-TYPE TRANSCRIPTIONAL REGULATOR LMRA"/>
    <property type="match status" value="1"/>
</dbReference>
<dbReference type="KEGG" id="laj:A0128_17610"/>
<evidence type="ECO:0000313" key="6">
    <source>
        <dbReference type="EMBL" id="AOP35495.1"/>
    </source>
</evidence>
<keyword evidence="7" id="KW-1185">Reference proteome</keyword>
<dbReference type="InterPro" id="IPR009057">
    <property type="entry name" value="Homeodomain-like_sf"/>
</dbReference>
<evidence type="ECO:0000259" key="5">
    <source>
        <dbReference type="PROSITE" id="PS50977"/>
    </source>
</evidence>
<dbReference type="Pfam" id="PF00440">
    <property type="entry name" value="TetR_N"/>
    <property type="match status" value="1"/>
</dbReference>
<dbReference type="GO" id="GO:0003677">
    <property type="term" value="F:DNA binding"/>
    <property type="evidence" value="ECO:0007669"/>
    <property type="project" value="UniProtKB-UniRule"/>
</dbReference>
<dbReference type="AlphaFoldDB" id="A0A1D7V119"/>
<proteinExistence type="predicted"/>
<dbReference type="RefSeq" id="WP_069608698.1">
    <property type="nucleotide sequence ID" value="NZ_CP015217.1"/>
</dbReference>
<feature type="domain" description="HTH tetR-type" evidence="5">
    <location>
        <begin position="4"/>
        <end position="64"/>
    </location>
</feature>
<keyword evidence="2 4" id="KW-0238">DNA-binding</keyword>
<dbReference type="OrthoDB" id="9810023at2"/>
<dbReference type="InterPro" id="IPR001647">
    <property type="entry name" value="HTH_TetR"/>
</dbReference>
<dbReference type="PANTHER" id="PTHR47506">
    <property type="entry name" value="TRANSCRIPTIONAL REGULATORY PROTEIN"/>
    <property type="match status" value="1"/>
</dbReference>
<reference evidence="6 7" key="1">
    <citation type="submission" date="2016-04" db="EMBL/GenBank/DDBJ databases">
        <title>Complete genome seqeunce of Leptospira alstonii serovar Room22.</title>
        <authorList>
            <person name="Nally J.E."/>
            <person name="Bayles D.O."/>
            <person name="Hurley D."/>
            <person name="Fanning S."/>
            <person name="McMahon B.J."/>
            <person name="Arent Z."/>
        </authorList>
    </citation>
    <scope>NUCLEOTIDE SEQUENCE [LARGE SCALE GENOMIC DNA]</scope>
    <source>
        <strain evidence="6 7">GWTS #1</strain>
    </source>
</reference>
<evidence type="ECO:0000256" key="4">
    <source>
        <dbReference type="PROSITE-ProRule" id="PRU00335"/>
    </source>
</evidence>
<dbReference type="InterPro" id="IPR036271">
    <property type="entry name" value="Tet_transcr_reg_TetR-rel_C_sf"/>
</dbReference>
<dbReference type="InterPro" id="IPR054156">
    <property type="entry name" value="YxaF_TetR_C"/>
</dbReference>
<protein>
    <submittedName>
        <fullName evidence="6">AcrR family transcriptional regulator</fullName>
    </submittedName>
</protein>
<dbReference type="SUPFAM" id="SSF48498">
    <property type="entry name" value="Tetracyclin repressor-like, C-terminal domain"/>
    <property type="match status" value="1"/>
</dbReference>
<evidence type="ECO:0000256" key="3">
    <source>
        <dbReference type="ARBA" id="ARBA00023163"/>
    </source>
</evidence>
<dbReference type="EMBL" id="CP015217">
    <property type="protein sequence ID" value="AOP35495.1"/>
    <property type="molecule type" value="Genomic_DNA"/>
</dbReference>
<dbReference type="SUPFAM" id="SSF46689">
    <property type="entry name" value="Homeodomain-like"/>
    <property type="match status" value="1"/>
</dbReference>
<accession>A0A1D7V119</accession>
<evidence type="ECO:0000313" key="7">
    <source>
        <dbReference type="Proteomes" id="UP000094197"/>
    </source>
</evidence>
<name>A0A1D7V119_9LEPT</name>